<gene>
    <name evidence="1" type="ORF">WN55_01528</name>
</gene>
<sequence length="75" mass="8536">MKSPVTSLPGAAGGDVRYTIQPQFRASYLRTNNEGVVSATRTLKTTFCSVRLGDVWFRCECKKRRKKKMNPVKLR</sequence>
<name>A0A154PG37_DUFNO</name>
<accession>A0A154PG37</accession>
<reference evidence="1 2" key="1">
    <citation type="submission" date="2015-07" db="EMBL/GenBank/DDBJ databases">
        <title>The genome of Dufourea novaeangliae.</title>
        <authorList>
            <person name="Pan H."/>
            <person name="Kapheim K."/>
        </authorList>
    </citation>
    <scope>NUCLEOTIDE SEQUENCE [LARGE SCALE GENOMIC DNA]</scope>
    <source>
        <strain evidence="1">0120121106</strain>
        <tissue evidence="1">Whole body</tissue>
    </source>
</reference>
<dbReference type="EMBL" id="KQ434899">
    <property type="protein sequence ID" value="KZC10829.1"/>
    <property type="molecule type" value="Genomic_DNA"/>
</dbReference>
<evidence type="ECO:0000313" key="1">
    <source>
        <dbReference type="EMBL" id="KZC10829.1"/>
    </source>
</evidence>
<evidence type="ECO:0000313" key="2">
    <source>
        <dbReference type="Proteomes" id="UP000076502"/>
    </source>
</evidence>
<dbReference type="Proteomes" id="UP000076502">
    <property type="component" value="Unassembled WGS sequence"/>
</dbReference>
<protein>
    <submittedName>
        <fullName evidence="1">Uncharacterized protein</fullName>
    </submittedName>
</protein>
<keyword evidence="2" id="KW-1185">Reference proteome</keyword>
<proteinExistence type="predicted"/>
<organism evidence="1 2">
    <name type="scientific">Dufourea novaeangliae</name>
    <name type="common">Sweat bee</name>
    <dbReference type="NCBI Taxonomy" id="178035"/>
    <lineage>
        <taxon>Eukaryota</taxon>
        <taxon>Metazoa</taxon>
        <taxon>Ecdysozoa</taxon>
        <taxon>Arthropoda</taxon>
        <taxon>Hexapoda</taxon>
        <taxon>Insecta</taxon>
        <taxon>Pterygota</taxon>
        <taxon>Neoptera</taxon>
        <taxon>Endopterygota</taxon>
        <taxon>Hymenoptera</taxon>
        <taxon>Apocrita</taxon>
        <taxon>Aculeata</taxon>
        <taxon>Apoidea</taxon>
        <taxon>Anthophila</taxon>
        <taxon>Halictidae</taxon>
        <taxon>Rophitinae</taxon>
        <taxon>Dufourea</taxon>
    </lineage>
</organism>
<dbReference type="AlphaFoldDB" id="A0A154PG37"/>